<accession>A0ABD2WMI2</accession>
<dbReference type="CDD" id="cd01650">
    <property type="entry name" value="RT_nLTR_like"/>
    <property type="match status" value="1"/>
</dbReference>
<dbReference type="PROSITE" id="PS50878">
    <property type="entry name" value="RT_POL"/>
    <property type="match status" value="1"/>
</dbReference>
<dbReference type="SUPFAM" id="SSF56672">
    <property type="entry name" value="DNA/RNA polymerases"/>
    <property type="match status" value="1"/>
</dbReference>
<name>A0ABD2WMI2_9HYME</name>
<gene>
    <name evidence="3" type="ORF">TKK_011319</name>
</gene>
<feature type="domain" description="Reverse transcriptase" evidence="2">
    <location>
        <begin position="222"/>
        <end position="431"/>
    </location>
</feature>
<protein>
    <recommendedName>
        <fullName evidence="2">Reverse transcriptase domain-containing protein</fullName>
    </recommendedName>
</protein>
<dbReference type="InterPro" id="IPR043502">
    <property type="entry name" value="DNA/RNA_pol_sf"/>
</dbReference>
<comment type="caution">
    <text evidence="3">The sequence shown here is derived from an EMBL/GenBank/DDBJ whole genome shotgun (WGS) entry which is preliminary data.</text>
</comment>
<keyword evidence="4" id="KW-1185">Reference proteome</keyword>
<dbReference type="EMBL" id="JBJJXI010000092">
    <property type="protein sequence ID" value="KAL3394297.1"/>
    <property type="molecule type" value="Genomic_DNA"/>
</dbReference>
<dbReference type="InterPro" id="IPR000477">
    <property type="entry name" value="RT_dom"/>
</dbReference>
<proteinExistence type="predicted"/>
<dbReference type="Proteomes" id="UP001627154">
    <property type="component" value="Unassembled WGS sequence"/>
</dbReference>
<reference evidence="3 4" key="1">
    <citation type="journal article" date="2024" name="bioRxiv">
        <title>A reference genome for Trichogramma kaykai: A tiny desert-dwelling parasitoid wasp with competing sex-ratio distorters.</title>
        <authorList>
            <person name="Culotta J."/>
            <person name="Lindsey A.R."/>
        </authorList>
    </citation>
    <scope>NUCLEOTIDE SEQUENCE [LARGE SCALE GENOMIC DNA]</scope>
    <source>
        <strain evidence="3 4">KSX58</strain>
    </source>
</reference>
<sequence length="431" mass="48256">MSPSSAKQLLLKRGELYHHDGRRKGHPGSDGRNGRAYDRHHWRLRCIHGQGGRSQSTDGISDLQRACLRARRLAQWARGRPNEDVRRTEFAVARHQLWAPIRATKHRCWSRLYEKVDRDAWGRPYETVISRLRGPRAKPPGSVSLVRRAVATLYPVAAEALCLPPPPFGDTEDIPDVTLQELRRASGRIKRHSAPGPDGLPNAALKDVIAARPDMFIQVYTACLRTGIFPEYWIQQRLVAKPGKSPAEPSSYCPLCMLDTTGKVLEKIICDRLTTITESPGGLSDHQYGFRWGRSTVNAIQTVVSTARKALEGNRWLGVTIEYCAVVTLDVKNAFKSARWNNILTALSQIHTPGYLMRIINSYFQARVLNYSTDDWLDSYSVAAGISQGSVLGPTLWNVMYDAILQLEFRRGVQIVGFADDIALVGVAKHL</sequence>
<dbReference type="GO" id="GO:0071897">
    <property type="term" value="P:DNA biosynthetic process"/>
    <property type="evidence" value="ECO:0007669"/>
    <property type="project" value="UniProtKB-ARBA"/>
</dbReference>
<feature type="region of interest" description="Disordered" evidence="1">
    <location>
        <begin position="14"/>
        <end position="35"/>
    </location>
</feature>
<evidence type="ECO:0000256" key="1">
    <source>
        <dbReference type="SAM" id="MobiDB-lite"/>
    </source>
</evidence>
<evidence type="ECO:0000313" key="4">
    <source>
        <dbReference type="Proteomes" id="UP001627154"/>
    </source>
</evidence>
<dbReference type="AlphaFoldDB" id="A0ABD2WMI2"/>
<dbReference type="Pfam" id="PF00078">
    <property type="entry name" value="RVT_1"/>
    <property type="match status" value="1"/>
</dbReference>
<dbReference type="PANTHER" id="PTHR19446">
    <property type="entry name" value="REVERSE TRANSCRIPTASES"/>
    <property type="match status" value="1"/>
</dbReference>
<evidence type="ECO:0000259" key="2">
    <source>
        <dbReference type="PROSITE" id="PS50878"/>
    </source>
</evidence>
<organism evidence="3 4">
    <name type="scientific">Trichogramma kaykai</name>
    <dbReference type="NCBI Taxonomy" id="54128"/>
    <lineage>
        <taxon>Eukaryota</taxon>
        <taxon>Metazoa</taxon>
        <taxon>Ecdysozoa</taxon>
        <taxon>Arthropoda</taxon>
        <taxon>Hexapoda</taxon>
        <taxon>Insecta</taxon>
        <taxon>Pterygota</taxon>
        <taxon>Neoptera</taxon>
        <taxon>Endopterygota</taxon>
        <taxon>Hymenoptera</taxon>
        <taxon>Apocrita</taxon>
        <taxon>Proctotrupomorpha</taxon>
        <taxon>Chalcidoidea</taxon>
        <taxon>Trichogrammatidae</taxon>
        <taxon>Trichogramma</taxon>
    </lineage>
</organism>
<evidence type="ECO:0000313" key="3">
    <source>
        <dbReference type="EMBL" id="KAL3394297.1"/>
    </source>
</evidence>